<keyword evidence="3" id="KW-1185">Reference proteome</keyword>
<dbReference type="EMBL" id="CP023434">
    <property type="protein sequence ID" value="AXY25621.1"/>
    <property type="molecule type" value="Genomic_DNA"/>
</dbReference>
<dbReference type="OrthoDB" id="1645729at2"/>
<protein>
    <submittedName>
        <fullName evidence="2">Iron-sulfur cluster biosynthesis protein</fullName>
    </submittedName>
</protein>
<dbReference type="RefSeq" id="WP_118990524.1">
    <property type="nucleotide sequence ID" value="NZ_CP023434.1"/>
</dbReference>
<dbReference type="SUPFAM" id="SSF89360">
    <property type="entry name" value="HesB-like domain"/>
    <property type="match status" value="1"/>
</dbReference>
<dbReference type="AlphaFoldDB" id="A0A347WKL4"/>
<organism evidence="2 3">
    <name type="scientific">Suicoccus acidiformans</name>
    <dbReference type="NCBI Taxonomy" id="2036206"/>
    <lineage>
        <taxon>Bacteria</taxon>
        <taxon>Bacillati</taxon>
        <taxon>Bacillota</taxon>
        <taxon>Bacilli</taxon>
        <taxon>Lactobacillales</taxon>
        <taxon>Aerococcaceae</taxon>
        <taxon>Suicoccus</taxon>
    </lineage>
</organism>
<name>A0A347WKL4_9LACT</name>
<feature type="compositionally biased region" description="Low complexity" evidence="1">
    <location>
        <begin position="102"/>
        <end position="117"/>
    </location>
</feature>
<gene>
    <name evidence="2" type="ORF">CL176_06210</name>
</gene>
<feature type="region of interest" description="Disordered" evidence="1">
    <location>
        <begin position="91"/>
        <end position="117"/>
    </location>
</feature>
<dbReference type="InterPro" id="IPR035903">
    <property type="entry name" value="HesB-like_dom_sf"/>
</dbReference>
<evidence type="ECO:0000256" key="1">
    <source>
        <dbReference type="SAM" id="MobiDB-lite"/>
    </source>
</evidence>
<dbReference type="Proteomes" id="UP000263232">
    <property type="component" value="Chromosome"/>
</dbReference>
<evidence type="ECO:0000313" key="2">
    <source>
        <dbReference type="EMBL" id="AXY25621.1"/>
    </source>
</evidence>
<proteinExistence type="predicted"/>
<dbReference type="KEGG" id="abae:CL176_06210"/>
<accession>A0A347WKL4</accession>
<reference evidence="2 3" key="1">
    <citation type="submission" date="2017-09" db="EMBL/GenBank/DDBJ databases">
        <title>Complete genome sequence of Oxytococcus suis strain ZY16052.</title>
        <authorList>
            <person name="Li F."/>
        </authorList>
    </citation>
    <scope>NUCLEOTIDE SEQUENCE [LARGE SCALE GENOMIC DNA]</scope>
    <source>
        <strain evidence="2 3">ZY16052</strain>
    </source>
</reference>
<evidence type="ECO:0000313" key="3">
    <source>
        <dbReference type="Proteomes" id="UP000263232"/>
    </source>
</evidence>
<sequence length="117" mass="12743">MKIEMSQAAADFYRDEVNPGPGKGIHIYGKVYGSTNVHDNYSVGIMIEEPVNPIATAELGDILVFAEEEDRWFFGDYYLVIDYQAGDDAPTYTFTSDDPELAADAASGASTADPTHP</sequence>